<dbReference type="InterPro" id="IPR050469">
    <property type="entry name" value="Diguanylate_Cyclase"/>
</dbReference>
<dbReference type="SMART" id="SM00304">
    <property type="entry name" value="HAMP"/>
    <property type="match status" value="1"/>
</dbReference>
<dbReference type="Proteomes" id="UP000706039">
    <property type="component" value="Unassembled WGS sequence"/>
</dbReference>
<feature type="domain" description="HAMP" evidence="6">
    <location>
        <begin position="208"/>
        <end position="261"/>
    </location>
</feature>
<evidence type="ECO:0000259" key="7">
    <source>
        <dbReference type="PROSITE" id="PS50887"/>
    </source>
</evidence>
<accession>A0ABS7PRE5</accession>
<dbReference type="CDD" id="cd06225">
    <property type="entry name" value="HAMP"/>
    <property type="match status" value="1"/>
</dbReference>
<dbReference type="InterPro" id="IPR003660">
    <property type="entry name" value="HAMP_dom"/>
</dbReference>
<keyword evidence="5" id="KW-0472">Membrane</keyword>
<sequence>MRISTITNWAYGLTIVMTLVSSVSFLLSAKAANDERATIEHRLALEEFGDALALESEVRSDQARLFVMRGGAERHLAAFRREENQITAMERAIDGLRRLGLTPAEGAALHQAERNLDELDALERSAIAKMRGGDREGAQALLFGPDHERAQAAVLDPIARFRELVSTRSDMMVQQAQKTADALSLVAKTMLGLTALLFLAVLYFVLRRRVVLPLARMAGIVNRLANQDYAVDVPADRRRDEIGDMNKAIQIFRNNGLERDRLDAAQRADRETKDLILQMMHRLQACESQDELAEVVTCFAPQIFPGLPGHLYVLNDSRNGLSRVGTWLDPAQPVTAFPSTACWGLRRGRPHVSNRARNDVPCPHIGESGVTSLCVPLTAQGDTVGLLYFEEAADGETAAATGLYLELMAENIGLALANLRLRERLTNLAIKDALTGLFNRRCLDETLNRRARDRKAEPLSCLMIDIDHFKRFNDEFGHDAGDAVMQHVAQVMLDIVGAHGSVYRFGGEEFSILLPDIAAPGAFDTAERLRDAVASAPLAYRGRILGAVTISVGVAASPEDSPTNSLINRADAALLEAKRRGRNRSVRASGAEGVEDSAAA</sequence>
<dbReference type="PROSITE" id="PS50885">
    <property type="entry name" value="HAMP"/>
    <property type="match status" value="1"/>
</dbReference>
<keyword evidence="5" id="KW-1133">Transmembrane helix</keyword>
<protein>
    <recommendedName>
        <fullName evidence="1">diguanylate cyclase</fullName>
        <ecNumber evidence="1">2.7.7.65</ecNumber>
    </recommendedName>
</protein>
<dbReference type="SUPFAM" id="SSF55073">
    <property type="entry name" value="Nucleotide cyclase"/>
    <property type="match status" value="1"/>
</dbReference>
<evidence type="ECO:0000256" key="2">
    <source>
        <dbReference type="ARBA" id="ARBA00034247"/>
    </source>
</evidence>
<gene>
    <name evidence="8" type="ORF">K7G82_15975</name>
</gene>
<comment type="caution">
    <text evidence="8">The sequence shown here is derived from an EMBL/GenBank/DDBJ whole genome shotgun (WGS) entry which is preliminary data.</text>
</comment>
<dbReference type="CDD" id="cd01949">
    <property type="entry name" value="GGDEF"/>
    <property type="match status" value="1"/>
</dbReference>
<proteinExistence type="predicted"/>
<keyword evidence="5" id="KW-0812">Transmembrane</keyword>
<keyword evidence="3" id="KW-0175">Coiled coil</keyword>
<dbReference type="PANTHER" id="PTHR45138">
    <property type="entry name" value="REGULATORY COMPONENTS OF SENSORY TRANSDUCTION SYSTEM"/>
    <property type="match status" value="1"/>
</dbReference>
<dbReference type="InterPro" id="IPR029016">
    <property type="entry name" value="GAF-like_dom_sf"/>
</dbReference>
<dbReference type="InterPro" id="IPR029787">
    <property type="entry name" value="Nucleotide_cyclase"/>
</dbReference>
<evidence type="ECO:0000256" key="1">
    <source>
        <dbReference type="ARBA" id="ARBA00012528"/>
    </source>
</evidence>
<evidence type="ECO:0000259" key="6">
    <source>
        <dbReference type="PROSITE" id="PS50885"/>
    </source>
</evidence>
<dbReference type="NCBIfam" id="TIGR00254">
    <property type="entry name" value="GGDEF"/>
    <property type="match status" value="1"/>
</dbReference>
<evidence type="ECO:0000313" key="9">
    <source>
        <dbReference type="Proteomes" id="UP000706039"/>
    </source>
</evidence>
<dbReference type="InterPro" id="IPR043128">
    <property type="entry name" value="Rev_trsase/Diguanyl_cyclase"/>
</dbReference>
<keyword evidence="8" id="KW-0548">Nucleotidyltransferase</keyword>
<keyword evidence="8" id="KW-0808">Transferase</keyword>
<dbReference type="Gene3D" id="6.10.340.10">
    <property type="match status" value="1"/>
</dbReference>
<evidence type="ECO:0000313" key="8">
    <source>
        <dbReference type="EMBL" id="MBY8823803.1"/>
    </source>
</evidence>
<keyword evidence="9" id="KW-1185">Reference proteome</keyword>
<dbReference type="RefSeq" id="WP_222990919.1">
    <property type="nucleotide sequence ID" value="NZ_JAINVV010000008.1"/>
</dbReference>
<evidence type="ECO:0000256" key="4">
    <source>
        <dbReference type="SAM" id="MobiDB-lite"/>
    </source>
</evidence>
<dbReference type="PANTHER" id="PTHR45138:SF9">
    <property type="entry name" value="DIGUANYLATE CYCLASE DGCM-RELATED"/>
    <property type="match status" value="1"/>
</dbReference>
<evidence type="ECO:0000256" key="5">
    <source>
        <dbReference type="SAM" id="Phobius"/>
    </source>
</evidence>
<feature type="transmembrane region" description="Helical" evidence="5">
    <location>
        <begin position="185"/>
        <end position="206"/>
    </location>
</feature>
<reference evidence="8 9" key="1">
    <citation type="submission" date="2021-08" db="EMBL/GenBank/DDBJ databases">
        <authorList>
            <person name="Tuo L."/>
        </authorList>
    </citation>
    <scope>NUCLEOTIDE SEQUENCE [LARGE SCALE GENOMIC DNA]</scope>
    <source>
        <strain evidence="8 9">JCM 31229</strain>
    </source>
</reference>
<feature type="coiled-coil region" evidence="3">
    <location>
        <begin position="79"/>
        <end position="129"/>
    </location>
</feature>
<dbReference type="Pfam" id="PF00990">
    <property type="entry name" value="GGDEF"/>
    <property type="match status" value="1"/>
</dbReference>
<name>A0ABS7PRE5_9SPHN</name>
<dbReference type="Gene3D" id="3.30.70.270">
    <property type="match status" value="1"/>
</dbReference>
<feature type="domain" description="GGDEF" evidence="7">
    <location>
        <begin position="457"/>
        <end position="590"/>
    </location>
</feature>
<dbReference type="SMART" id="SM00267">
    <property type="entry name" value="GGDEF"/>
    <property type="match status" value="1"/>
</dbReference>
<feature type="transmembrane region" description="Helical" evidence="5">
    <location>
        <begin position="6"/>
        <end position="27"/>
    </location>
</feature>
<dbReference type="Pfam" id="PF00672">
    <property type="entry name" value="HAMP"/>
    <property type="match status" value="1"/>
</dbReference>
<dbReference type="InterPro" id="IPR000160">
    <property type="entry name" value="GGDEF_dom"/>
</dbReference>
<evidence type="ECO:0000256" key="3">
    <source>
        <dbReference type="SAM" id="Coils"/>
    </source>
</evidence>
<dbReference type="SUPFAM" id="SSF55781">
    <property type="entry name" value="GAF domain-like"/>
    <property type="match status" value="1"/>
</dbReference>
<dbReference type="SUPFAM" id="SSF158472">
    <property type="entry name" value="HAMP domain-like"/>
    <property type="match status" value="1"/>
</dbReference>
<dbReference type="EC" id="2.7.7.65" evidence="1"/>
<organism evidence="8 9">
    <name type="scientific">Sphingomonas colocasiae</name>
    <dbReference type="NCBI Taxonomy" id="1848973"/>
    <lineage>
        <taxon>Bacteria</taxon>
        <taxon>Pseudomonadati</taxon>
        <taxon>Pseudomonadota</taxon>
        <taxon>Alphaproteobacteria</taxon>
        <taxon>Sphingomonadales</taxon>
        <taxon>Sphingomonadaceae</taxon>
        <taxon>Sphingomonas</taxon>
    </lineage>
</organism>
<dbReference type="PROSITE" id="PS50887">
    <property type="entry name" value="GGDEF"/>
    <property type="match status" value="1"/>
</dbReference>
<feature type="region of interest" description="Disordered" evidence="4">
    <location>
        <begin position="581"/>
        <end position="600"/>
    </location>
</feature>
<dbReference type="GO" id="GO:0052621">
    <property type="term" value="F:diguanylate cyclase activity"/>
    <property type="evidence" value="ECO:0007669"/>
    <property type="project" value="UniProtKB-EC"/>
</dbReference>
<dbReference type="EMBL" id="JAINVV010000008">
    <property type="protein sequence ID" value="MBY8823803.1"/>
    <property type="molecule type" value="Genomic_DNA"/>
</dbReference>
<dbReference type="Gene3D" id="3.30.450.40">
    <property type="match status" value="1"/>
</dbReference>
<comment type="catalytic activity">
    <reaction evidence="2">
        <text>2 GTP = 3',3'-c-di-GMP + 2 diphosphate</text>
        <dbReference type="Rhea" id="RHEA:24898"/>
        <dbReference type="ChEBI" id="CHEBI:33019"/>
        <dbReference type="ChEBI" id="CHEBI:37565"/>
        <dbReference type="ChEBI" id="CHEBI:58805"/>
        <dbReference type="EC" id="2.7.7.65"/>
    </reaction>
</comment>